<dbReference type="InterPro" id="IPR000644">
    <property type="entry name" value="CBS_dom"/>
</dbReference>
<protein>
    <submittedName>
        <fullName evidence="5">CBS domain-containing protein</fullName>
    </submittedName>
</protein>
<dbReference type="PANTHER" id="PTHR43080">
    <property type="entry name" value="CBS DOMAIN-CONTAINING PROTEIN CBSX3, MITOCHONDRIAL"/>
    <property type="match status" value="1"/>
</dbReference>
<dbReference type="RefSeq" id="WP_252851360.1">
    <property type="nucleotide sequence ID" value="NZ_JAMXLR010000020.1"/>
</dbReference>
<keyword evidence="1 2" id="KW-0129">CBS domain</keyword>
<organism evidence="5 6">
    <name type="scientific">Aeoliella straminimaris</name>
    <dbReference type="NCBI Taxonomy" id="2954799"/>
    <lineage>
        <taxon>Bacteria</taxon>
        <taxon>Pseudomonadati</taxon>
        <taxon>Planctomycetota</taxon>
        <taxon>Planctomycetia</taxon>
        <taxon>Pirellulales</taxon>
        <taxon>Lacipirellulaceae</taxon>
        <taxon>Aeoliella</taxon>
    </lineage>
</organism>
<dbReference type="AlphaFoldDB" id="A0A9X2JG87"/>
<dbReference type="SMART" id="SM00116">
    <property type="entry name" value="CBS"/>
    <property type="match status" value="2"/>
</dbReference>
<reference evidence="5" key="1">
    <citation type="submission" date="2022-06" db="EMBL/GenBank/DDBJ databases">
        <title>Aeoliella straminimaris, a novel planctomycete from sediments.</title>
        <authorList>
            <person name="Vitorino I.R."/>
            <person name="Lage O.M."/>
        </authorList>
    </citation>
    <scope>NUCLEOTIDE SEQUENCE</scope>
    <source>
        <strain evidence="5">ICT_H6.2</strain>
    </source>
</reference>
<proteinExistence type="predicted"/>
<evidence type="ECO:0000256" key="3">
    <source>
        <dbReference type="SAM" id="MobiDB-lite"/>
    </source>
</evidence>
<dbReference type="InterPro" id="IPR051257">
    <property type="entry name" value="Diverse_CBS-Domain"/>
</dbReference>
<sequence>MSSQLPKSSSDEFQDPLENYDPKQYDDPLEEALATLPVSAIQSTPYAGIDPNTPISEAIQRLAGLQVACLLVEEQQKLLGVFSDRDALDKVALEYDEMKDRPVRDVMTSRPVFVYDSDSSAAVLTVMAVHGFRHVPVVSSSDGKIVGIVSPHRVTGFLQSYFETKQ</sequence>
<gene>
    <name evidence="5" type="ORF">NG895_05010</name>
</gene>
<dbReference type="SUPFAM" id="SSF54631">
    <property type="entry name" value="CBS-domain pair"/>
    <property type="match status" value="1"/>
</dbReference>
<keyword evidence="6" id="KW-1185">Reference proteome</keyword>
<evidence type="ECO:0000256" key="2">
    <source>
        <dbReference type="PROSITE-ProRule" id="PRU00703"/>
    </source>
</evidence>
<accession>A0A9X2JG87</accession>
<evidence type="ECO:0000313" key="6">
    <source>
        <dbReference type="Proteomes" id="UP001155241"/>
    </source>
</evidence>
<dbReference type="PROSITE" id="PS51371">
    <property type="entry name" value="CBS"/>
    <property type="match status" value="2"/>
</dbReference>
<dbReference type="EMBL" id="JAMXLR010000020">
    <property type="protein sequence ID" value="MCO6043258.1"/>
    <property type="molecule type" value="Genomic_DNA"/>
</dbReference>
<name>A0A9X2JG87_9BACT</name>
<feature type="region of interest" description="Disordered" evidence="3">
    <location>
        <begin position="1"/>
        <end position="25"/>
    </location>
</feature>
<dbReference type="Pfam" id="PF00571">
    <property type="entry name" value="CBS"/>
    <property type="match status" value="2"/>
</dbReference>
<comment type="caution">
    <text evidence="5">The sequence shown here is derived from an EMBL/GenBank/DDBJ whole genome shotgun (WGS) entry which is preliminary data.</text>
</comment>
<dbReference type="Proteomes" id="UP001155241">
    <property type="component" value="Unassembled WGS sequence"/>
</dbReference>
<evidence type="ECO:0000259" key="4">
    <source>
        <dbReference type="PROSITE" id="PS51371"/>
    </source>
</evidence>
<evidence type="ECO:0000256" key="1">
    <source>
        <dbReference type="ARBA" id="ARBA00023122"/>
    </source>
</evidence>
<feature type="domain" description="CBS" evidence="4">
    <location>
        <begin position="42"/>
        <end position="97"/>
    </location>
</feature>
<dbReference type="PANTHER" id="PTHR43080:SF2">
    <property type="entry name" value="CBS DOMAIN-CONTAINING PROTEIN"/>
    <property type="match status" value="1"/>
</dbReference>
<feature type="domain" description="CBS" evidence="4">
    <location>
        <begin position="107"/>
        <end position="166"/>
    </location>
</feature>
<evidence type="ECO:0000313" key="5">
    <source>
        <dbReference type="EMBL" id="MCO6043258.1"/>
    </source>
</evidence>
<dbReference type="InterPro" id="IPR046342">
    <property type="entry name" value="CBS_dom_sf"/>
</dbReference>
<dbReference type="Gene3D" id="3.10.580.10">
    <property type="entry name" value="CBS-domain"/>
    <property type="match status" value="1"/>
</dbReference>